<feature type="transmembrane region" description="Helical" evidence="7">
    <location>
        <begin position="200"/>
        <end position="224"/>
    </location>
</feature>
<dbReference type="PRINTS" id="PR01036">
    <property type="entry name" value="TCRTETB"/>
</dbReference>
<evidence type="ECO:0000256" key="1">
    <source>
        <dbReference type="ARBA" id="ARBA00004651"/>
    </source>
</evidence>
<dbReference type="Proteomes" id="UP000184476">
    <property type="component" value="Unassembled WGS sequence"/>
</dbReference>
<dbReference type="PANTHER" id="PTHR42718:SF46">
    <property type="entry name" value="BLR6921 PROTEIN"/>
    <property type="match status" value="1"/>
</dbReference>
<evidence type="ECO:0000256" key="2">
    <source>
        <dbReference type="ARBA" id="ARBA00022448"/>
    </source>
</evidence>
<feature type="transmembrane region" description="Helical" evidence="7">
    <location>
        <begin position="306"/>
        <end position="327"/>
    </location>
</feature>
<dbReference type="STRING" id="112248.SAMN05444392_103297"/>
<feature type="transmembrane region" description="Helical" evidence="7">
    <location>
        <begin position="362"/>
        <end position="383"/>
    </location>
</feature>
<dbReference type="GO" id="GO:0005886">
    <property type="term" value="C:plasma membrane"/>
    <property type="evidence" value="ECO:0007669"/>
    <property type="project" value="UniProtKB-SubCell"/>
</dbReference>
<keyword evidence="10" id="KW-1185">Reference proteome</keyword>
<keyword evidence="3" id="KW-1003">Cell membrane</keyword>
<name>A0A1M4WMZ0_9BACL</name>
<dbReference type="InterPro" id="IPR036259">
    <property type="entry name" value="MFS_trans_sf"/>
</dbReference>
<protein>
    <submittedName>
        <fullName evidence="9">Major Facilitator Superfamily protein</fullName>
    </submittedName>
</protein>
<dbReference type="InterPro" id="IPR011701">
    <property type="entry name" value="MFS"/>
</dbReference>
<dbReference type="Gene3D" id="1.20.1720.10">
    <property type="entry name" value="Multidrug resistance protein D"/>
    <property type="match status" value="1"/>
</dbReference>
<dbReference type="SUPFAM" id="SSF103473">
    <property type="entry name" value="MFS general substrate transporter"/>
    <property type="match status" value="1"/>
</dbReference>
<accession>A0A1M4WMZ0</accession>
<keyword evidence="6 7" id="KW-0472">Membrane</keyword>
<evidence type="ECO:0000313" key="10">
    <source>
        <dbReference type="Proteomes" id="UP000184476"/>
    </source>
</evidence>
<feature type="transmembrane region" description="Helical" evidence="7">
    <location>
        <begin position="438"/>
        <end position="459"/>
    </location>
</feature>
<dbReference type="PANTHER" id="PTHR42718">
    <property type="entry name" value="MAJOR FACILITATOR SUPERFAMILY MULTIDRUG TRANSPORTER MFSC"/>
    <property type="match status" value="1"/>
</dbReference>
<proteinExistence type="predicted"/>
<keyword evidence="4 7" id="KW-0812">Transmembrane</keyword>
<feature type="transmembrane region" description="Helical" evidence="7">
    <location>
        <begin position="168"/>
        <end position="188"/>
    </location>
</feature>
<dbReference type="RefSeq" id="WP_073154375.1">
    <property type="nucleotide sequence ID" value="NZ_FQVL01000003.1"/>
</dbReference>
<dbReference type="PROSITE" id="PS50850">
    <property type="entry name" value="MFS"/>
    <property type="match status" value="1"/>
</dbReference>
<feature type="domain" description="Major facilitator superfamily (MFS) profile" evidence="8">
    <location>
        <begin position="14"/>
        <end position="463"/>
    </location>
</feature>
<feature type="transmembrane region" description="Helical" evidence="7">
    <location>
        <begin position="395"/>
        <end position="418"/>
    </location>
</feature>
<dbReference type="AlphaFoldDB" id="A0A1M4WMZ0"/>
<evidence type="ECO:0000256" key="3">
    <source>
        <dbReference type="ARBA" id="ARBA00022475"/>
    </source>
</evidence>
<evidence type="ECO:0000256" key="4">
    <source>
        <dbReference type="ARBA" id="ARBA00022692"/>
    </source>
</evidence>
<dbReference type="EMBL" id="FQVL01000003">
    <property type="protein sequence ID" value="SHE82619.1"/>
    <property type="molecule type" value="Genomic_DNA"/>
</dbReference>
<feature type="transmembrane region" description="Helical" evidence="7">
    <location>
        <begin position="140"/>
        <end position="162"/>
    </location>
</feature>
<dbReference type="Pfam" id="PF07690">
    <property type="entry name" value="MFS_1"/>
    <property type="match status" value="1"/>
</dbReference>
<feature type="transmembrane region" description="Helical" evidence="7">
    <location>
        <begin position="50"/>
        <end position="69"/>
    </location>
</feature>
<feature type="transmembrane region" description="Helical" evidence="7">
    <location>
        <begin position="230"/>
        <end position="250"/>
    </location>
</feature>
<keyword evidence="5 7" id="KW-1133">Transmembrane helix</keyword>
<evidence type="ECO:0000313" key="9">
    <source>
        <dbReference type="EMBL" id="SHE82619.1"/>
    </source>
</evidence>
<keyword evidence="2" id="KW-0813">Transport</keyword>
<feature type="transmembrane region" description="Helical" evidence="7">
    <location>
        <begin position="334"/>
        <end position="350"/>
    </location>
</feature>
<dbReference type="CDD" id="cd17321">
    <property type="entry name" value="MFS_MMR_MDR_like"/>
    <property type="match status" value="1"/>
</dbReference>
<sequence length="470" mass="50601">MDKKNEMNLYAWSLLLILCGAIFLEGIDVAMLNVALPSIRNDLGMSTTSLSWVISSYVIGYGGFMLLGGRAADLLGRRKMFLIWLFIFILFSGLGGFATEGWVLILARFVTGIAAAFMAPAGLSIITTSFPEGPLRNRALMFYAGTAAAGFSLGLVIGGLLSPISWRWVFYAPVILAIMILIGSFILIPKKDDVNPTNQTFDLAGALSITGSMMLLIFSIVQLGEANSDWRITLTACIIGFILFITFLLIERKSKSPLVRLGILRSGSLLRANLSALLFASSFSGFQFIVVLYLQELRGWSQIETGLAMLVIGIDAILAPTLTPWLIQKLGTNRVIFGGLLLAALSYTLFQPIELDWTYKAMFPSFIILGLSFALTYGPLTIAATDGIEEKEQGLASSLLYTSFQFGAALGLSIVITVSVTVTGANDSPQAILEGYQAALLIPLNAVLLGGAVTFIGLFSRKKASSEASE</sequence>
<reference evidence="9 10" key="1">
    <citation type="submission" date="2016-11" db="EMBL/GenBank/DDBJ databases">
        <authorList>
            <person name="Jaros S."/>
            <person name="Januszkiewicz K."/>
            <person name="Wedrychowicz H."/>
        </authorList>
    </citation>
    <scope>NUCLEOTIDE SEQUENCE [LARGE SCALE GENOMIC DNA]</scope>
    <source>
        <strain evidence="9 10">DSM 44666</strain>
    </source>
</reference>
<organism evidence="9 10">
    <name type="scientific">Seinonella peptonophila</name>
    <dbReference type="NCBI Taxonomy" id="112248"/>
    <lineage>
        <taxon>Bacteria</taxon>
        <taxon>Bacillati</taxon>
        <taxon>Bacillota</taxon>
        <taxon>Bacilli</taxon>
        <taxon>Bacillales</taxon>
        <taxon>Thermoactinomycetaceae</taxon>
        <taxon>Seinonella</taxon>
    </lineage>
</organism>
<feature type="transmembrane region" description="Helical" evidence="7">
    <location>
        <begin position="105"/>
        <end position="128"/>
    </location>
</feature>
<gene>
    <name evidence="9" type="ORF">SAMN05444392_103297</name>
</gene>
<feature type="transmembrane region" description="Helical" evidence="7">
    <location>
        <begin position="270"/>
        <end position="294"/>
    </location>
</feature>
<comment type="subcellular location">
    <subcellularLocation>
        <location evidence="1">Cell membrane</location>
        <topology evidence="1">Multi-pass membrane protein</topology>
    </subcellularLocation>
</comment>
<evidence type="ECO:0000256" key="6">
    <source>
        <dbReference type="ARBA" id="ARBA00023136"/>
    </source>
</evidence>
<feature type="transmembrane region" description="Helical" evidence="7">
    <location>
        <begin position="81"/>
        <end position="99"/>
    </location>
</feature>
<evidence type="ECO:0000259" key="8">
    <source>
        <dbReference type="PROSITE" id="PS50850"/>
    </source>
</evidence>
<dbReference type="InterPro" id="IPR020846">
    <property type="entry name" value="MFS_dom"/>
</dbReference>
<dbReference type="GO" id="GO:0022857">
    <property type="term" value="F:transmembrane transporter activity"/>
    <property type="evidence" value="ECO:0007669"/>
    <property type="project" value="InterPro"/>
</dbReference>
<evidence type="ECO:0000256" key="5">
    <source>
        <dbReference type="ARBA" id="ARBA00022989"/>
    </source>
</evidence>
<evidence type="ECO:0000256" key="7">
    <source>
        <dbReference type="SAM" id="Phobius"/>
    </source>
</evidence>
<dbReference type="Gene3D" id="1.20.1250.20">
    <property type="entry name" value="MFS general substrate transporter like domains"/>
    <property type="match status" value="1"/>
</dbReference>